<proteinExistence type="predicted"/>
<comment type="caution">
    <text evidence="1">The sequence shown here is derived from an EMBL/GenBank/DDBJ whole genome shotgun (WGS) entry which is preliminary data.</text>
</comment>
<gene>
    <name evidence="1" type="ORF">SEMRO_535_G162011.1</name>
</gene>
<reference evidence="1" key="1">
    <citation type="submission" date="2020-06" db="EMBL/GenBank/DDBJ databases">
        <authorList>
            <consortium name="Plant Systems Biology data submission"/>
        </authorList>
    </citation>
    <scope>NUCLEOTIDE SEQUENCE</scope>
    <source>
        <strain evidence="1">D6</strain>
    </source>
</reference>
<sequence length="122" mass="13637">MLHWNRMIYLTASEILCCSFQSWTSSFCTPGSFLTACEKLLAHHRSVLSGFPSFLLLNIISKSLEIVLAVEERATVAVIQKAINGNNTDLWLKLYALIVRHGSFRTDCHSIVVVLIDLAAEI</sequence>
<protein>
    <submittedName>
        <fullName evidence="1">Uncharacterized protein</fullName>
    </submittedName>
</protein>
<name>A0A9N8E0U1_9STRA</name>
<accession>A0A9N8E0U1</accession>
<evidence type="ECO:0000313" key="2">
    <source>
        <dbReference type="Proteomes" id="UP001153069"/>
    </source>
</evidence>
<dbReference type="Proteomes" id="UP001153069">
    <property type="component" value="Unassembled WGS sequence"/>
</dbReference>
<organism evidence="1 2">
    <name type="scientific">Seminavis robusta</name>
    <dbReference type="NCBI Taxonomy" id="568900"/>
    <lineage>
        <taxon>Eukaryota</taxon>
        <taxon>Sar</taxon>
        <taxon>Stramenopiles</taxon>
        <taxon>Ochrophyta</taxon>
        <taxon>Bacillariophyta</taxon>
        <taxon>Bacillariophyceae</taxon>
        <taxon>Bacillariophycidae</taxon>
        <taxon>Naviculales</taxon>
        <taxon>Naviculaceae</taxon>
        <taxon>Seminavis</taxon>
    </lineage>
</organism>
<dbReference type="EMBL" id="CAICTM010000534">
    <property type="protein sequence ID" value="CAB9512418.1"/>
    <property type="molecule type" value="Genomic_DNA"/>
</dbReference>
<evidence type="ECO:0000313" key="1">
    <source>
        <dbReference type="EMBL" id="CAB9512418.1"/>
    </source>
</evidence>
<dbReference type="AlphaFoldDB" id="A0A9N8E0U1"/>
<keyword evidence="2" id="KW-1185">Reference proteome</keyword>